<comment type="similarity">
    <text evidence="1">Belongs to the metallo-dependent hydrolases superfamily.</text>
</comment>
<dbReference type="Proteomes" id="UP001210380">
    <property type="component" value="Unassembled WGS sequence"/>
</dbReference>
<gene>
    <name evidence="3" type="ORF">OU415_22375</name>
</gene>
<evidence type="ECO:0000259" key="2">
    <source>
        <dbReference type="Pfam" id="PF04909"/>
    </source>
</evidence>
<organism evidence="3 4">
    <name type="scientific">Saccharopolyspora oryzae</name>
    <dbReference type="NCBI Taxonomy" id="2997343"/>
    <lineage>
        <taxon>Bacteria</taxon>
        <taxon>Bacillati</taxon>
        <taxon>Actinomycetota</taxon>
        <taxon>Actinomycetes</taxon>
        <taxon>Pseudonocardiales</taxon>
        <taxon>Pseudonocardiaceae</taxon>
        <taxon>Saccharopolyspora</taxon>
    </lineage>
</organism>
<name>A0ABT4V2M3_9PSEU</name>
<proteinExistence type="inferred from homology"/>
<evidence type="ECO:0000313" key="3">
    <source>
        <dbReference type="EMBL" id="MDA3628198.1"/>
    </source>
</evidence>
<evidence type="ECO:0000313" key="4">
    <source>
        <dbReference type="Proteomes" id="UP001210380"/>
    </source>
</evidence>
<dbReference type="Pfam" id="PF04909">
    <property type="entry name" value="Amidohydro_2"/>
    <property type="match status" value="1"/>
</dbReference>
<reference evidence="3 4" key="1">
    <citation type="submission" date="2022-11" db="EMBL/GenBank/DDBJ databases">
        <title>Draft genome sequence of Saccharopolyspora sp. WRP15-2 isolated from rhizosphere soils of wild rice in Thailand.</title>
        <authorList>
            <person name="Duangmal K."/>
            <person name="Kammanee S."/>
            <person name="Muangham S."/>
        </authorList>
    </citation>
    <scope>NUCLEOTIDE SEQUENCE [LARGE SCALE GENOMIC DNA]</scope>
    <source>
        <strain evidence="3 4">WRP15-2</strain>
    </source>
</reference>
<keyword evidence="4" id="KW-1185">Reference proteome</keyword>
<accession>A0ABT4V2M3</accession>
<dbReference type="PANTHER" id="PTHR43569:SF1">
    <property type="entry name" value="BLL3371 PROTEIN"/>
    <property type="match status" value="1"/>
</dbReference>
<dbReference type="SUPFAM" id="SSF51556">
    <property type="entry name" value="Metallo-dependent hydrolases"/>
    <property type="match status" value="1"/>
</dbReference>
<dbReference type="InterPro" id="IPR032466">
    <property type="entry name" value="Metal_Hydrolase"/>
</dbReference>
<dbReference type="Gene3D" id="3.20.20.140">
    <property type="entry name" value="Metal-dependent hydrolases"/>
    <property type="match status" value="1"/>
</dbReference>
<comment type="caution">
    <text evidence="3">The sequence shown here is derived from an EMBL/GenBank/DDBJ whole genome shotgun (WGS) entry which is preliminary data.</text>
</comment>
<dbReference type="EMBL" id="JAQGLA010000040">
    <property type="protein sequence ID" value="MDA3628198.1"/>
    <property type="molecule type" value="Genomic_DNA"/>
</dbReference>
<sequence>MAFDNTLARGSASGVHPPIREGWLELTQEPLAVPEVRLVDAHHHLWDRQGSRYLLEEFLRDLDTVPAVAATVYVQCRSRYLTDGPEELKSAGEVRFARASAEAARESRPGGPEVCRAIVAGAELTLGANLGRVLDVLADEAGGRLRGVRNQTAWHADPRVVSSPRPAQPDQLLDPRFHDGARLLGRRGLTLDVWAYHTQLDQVTELVRACPDTTIVVDHFGGPLGVGPYAERSGSVFENWLEQVTELARYPTVHMKLSGAGLRVFGFRFDERATPPSSDELAAVMGRYLDACLERFGPRRCMFASNFPVDKGMFGYRVLWNAFAKAAARLSAAEQADLFHATADSVYRLDLSQERLHA</sequence>
<dbReference type="InterPro" id="IPR006680">
    <property type="entry name" value="Amidohydro-rel"/>
</dbReference>
<evidence type="ECO:0000256" key="1">
    <source>
        <dbReference type="ARBA" id="ARBA00038310"/>
    </source>
</evidence>
<protein>
    <submittedName>
        <fullName evidence="3">Amidohydrolase family protein</fullName>
    </submittedName>
</protein>
<dbReference type="InterPro" id="IPR052350">
    <property type="entry name" value="Metallo-dep_Lactonases"/>
</dbReference>
<dbReference type="PANTHER" id="PTHR43569">
    <property type="entry name" value="AMIDOHYDROLASE"/>
    <property type="match status" value="1"/>
</dbReference>
<dbReference type="RefSeq" id="WP_270950979.1">
    <property type="nucleotide sequence ID" value="NZ_JAQGLA010000040.1"/>
</dbReference>
<feature type="domain" description="Amidohydrolase-related" evidence="2">
    <location>
        <begin position="39"/>
        <end position="349"/>
    </location>
</feature>